<reference evidence="1" key="1">
    <citation type="submission" date="2014-09" db="EMBL/GenBank/DDBJ databases">
        <authorList>
            <person name="Magalhaes I.L.F."/>
            <person name="Oliveira U."/>
            <person name="Santos F.R."/>
            <person name="Vidigal T.H.D.A."/>
            <person name="Brescovit A.D."/>
            <person name="Santos A.J."/>
        </authorList>
    </citation>
    <scope>NUCLEOTIDE SEQUENCE</scope>
    <source>
        <tissue evidence="1">Shoot tissue taken approximately 20 cm above the soil surface</tissue>
    </source>
</reference>
<sequence>MYLIKYFYRLRDHCKNMEEGLTKASNIVAHVTVLRSQMNNAVIPVKKLGRRTRRKDGPLQILI</sequence>
<dbReference type="EMBL" id="GBRH01220880">
    <property type="protein sequence ID" value="JAD77015.1"/>
    <property type="molecule type" value="Transcribed_RNA"/>
</dbReference>
<name>A0A0A9CUE4_ARUDO</name>
<accession>A0A0A9CUE4</accession>
<dbReference type="AlphaFoldDB" id="A0A0A9CUE4"/>
<proteinExistence type="predicted"/>
<reference evidence="1" key="2">
    <citation type="journal article" date="2015" name="Data Brief">
        <title>Shoot transcriptome of the giant reed, Arundo donax.</title>
        <authorList>
            <person name="Barrero R.A."/>
            <person name="Guerrero F.D."/>
            <person name="Moolhuijzen P."/>
            <person name="Goolsby J.A."/>
            <person name="Tidwell J."/>
            <person name="Bellgard S.E."/>
            <person name="Bellgard M.I."/>
        </authorList>
    </citation>
    <scope>NUCLEOTIDE SEQUENCE</scope>
    <source>
        <tissue evidence="1">Shoot tissue taken approximately 20 cm above the soil surface</tissue>
    </source>
</reference>
<organism evidence="1">
    <name type="scientific">Arundo donax</name>
    <name type="common">Giant reed</name>
    <name type="synonym">Donax arundinaceus</name>
    <dbReference type="NCBI Taxonomy" id="35708"/>
    <lineage>
        <taxon>Eukaryota</taxon>
        <taxon>Viridiplantae</taxon>
        <taxon>Streptophyta</taxon>
        <taxon>Embryophyta</taxon>
        <taxon>Tracheophyta</taxon>
        <taxon>Spermatophyta</taxon>
        <taxon>Magnoliopsida</taxon>
        <taxon>Liliopsida</taxon>
        <taxon>Poales</taxon>
        <taxon>Poaceae</taxon>
        <taxon>PACMAD clade</taxon>
        <taxon>Arundinoideae</taxon>
        <taxon>Arundineae</taxon>
        <taxon>Arundo</taxon>
    </lineage>
</organism>
<protein>
    <submittedName>
        <fullName evidence="1">Uncharacterized protein</fullName>
    </submittedName>
</protein>
<evidence type="ECO:0000313" key="1">
    <source>
        <dbReference type="EMBL" id="JAD77015.1"/>
    </source>
</evidence>